<protein>
    <submittedName>
        <fullName evidence="2">Uncharacterized protein</fullName>
    </submittedName>
</protein>
<comment type="caution">
    <text evidence="2">The sequence shown here is derived from an EMBL/GenBank/DDBJ whole genome shotgun (WGS) entry which is preliminary data.</text>
</comment>
<gene>
    <name evidence="2" type="ORF">H5P30_20905</name>
</gene>
<feature type="compositionally biased region" description="Low complexity" evidence="1">
    <location>
        <begin position="99"/>
        <end position="112"/>
    </location>
</feature>
<dbReference type="EMBL" id="JACHVA010000140">
    <property type="protein sequence ID" value="MBC2604248.1"/>
    <property type="molecule type" value="Genomic_DNA"/>
</dbReference>
<reference evidence="2 3" key="1">
    <citation type="submission" date="2020-07" db="EMBL/GenBank/DDBJ databases">
        <authorList>
            <person name="Feng X."/>
        </authorList>
    </citation>
    <scope>NUCLEOTIDE SEQUENCE [LARGE SCALE GENOMIC DNA]</scope>
    <source>
        <strain evidence="2 3">JCM14086</strain>
    </source>
</reference>
<organism evidence="2 3">
    <name type="scientific">Puniceicoccus vermicola</name>
    <dbReference type="NCBI Taxonomy" id="388746"/>
    <lineage>
        <taxon>Bacteria</taxon>
        <taxon>Pseudomonadati</taxon>
        <taxon>Verrucomicrobiota</taxon>
        <taxon>Opitutia</taxon>
        <taxon>Puniceicoccales</taxon>
        <taxon>Puniceicoccaceae</taxon>
        <taxon>Puniceicoccus</taxon>
    </lineage>
</organism>
<evidence type="ECO:0000256" key="1">
    <source>
        <dbReference type="SAM" id="MobiDB-lite"/>
    </source>
</evidence>
<dbReference type="Proteomes" id="UP000525652">
    <property type="component" value="Unassembled WGS sequence"/>
</dbReference>
<evidence type="ECO:0000313" key="3">
    <source>
        <dbReference type="Proteomes" id="UP000525652"/>
    </source>
</evidence>
<proteinExistence type="predicted"/>
<dbReference type="AlphaFoldDB" id="A0A7X1E6L9"/>
<name>A0A7X1E6L9_9BACT</name>
<sequence>MNLHCVGESLQLPPSRLLRSAPRKTFRNRRTAQLKLSGYLPKDRLLQLPMRLSGHPRRTAGISPISSIALKKCRSAEVGNLHCVGESLQLPPIAPAPLGTTEEPSETTGPRS</sequence>
<evidence type="ECO:0000313" key="2">
    <source>
        <dbReference type="EMBL" id="MBC2604248.1"/>
    </source>
</evidence>
<dbReference type="RefSeq" id="WP_185694864.1">
    <property type="nucleotide sequence ID" value="NZ_JACHVA010000140.1"/>
</dbReference>
<keyword evidence="3" id="KW-1185">Reference proteome</keyword>
<accession>A0A7X1E6L9</accession>
<feature type="region of interest" description="Disordered" evidence="1">
    <location>
        <begin position="91"/>
        <end position="112"/>
    </location>
</feature>